<dbReference type="Gene3D" id="3.40.30.10">
    <property type="entry name" value="Glutaredoxin"/>
    <property type="match status" value="1"/>
</dbReference>
<dbReference type="InterPro" id="IPR009737">
    <property type="entry name" value="Aim32/Apd1-like"/>
</dbReference>
<comment type="caution">
    <text evidence="1">The sequence shown here is derived from an EMBL/GenBank/DDBJ whole genome shotgun (WGS) entry which is preliminary data.</text>
</comment>
<sequence length="292" mass="31837">MTLTPADQRWRCSVAARERDDAPIGTAVPAPRWMLVGHPGPWAEKAARTDPVAGVRPALVSRLDAVGARLQLIRPHGRSEDFQAPWPVFLVDCTTGRIGRYTWSEPEDLVEIAAHFAELPEVCTDPLVLVCCHGKKDVCCAVEGRLVARVLDDVLPGSVWETTHLGGDRFAGNLAILPEGSMYGRVDGMSAPDVVVGHLDGVVDLERWRGRCTWSSPEQVAVRDVLAGGVRLADIASARASAAGRHEWDVVVNAGGEEHVRRVRRDFSEPRRLTCGLDLAVMAQWSVAERAH</sequence>
<proteinExistence type="predicted"/>
<dbReference type="InterPro" id="IPR036249">
    <property type="entry name" value="Thioredoxin-like_sf"/>
</dbReference>
<dbReference type="PANTHER" id="PTHR31902">
    <property type="entry name" value="ACTIN PATCHES DISTAL PROTEIN 1"/>
    <property type="match status" value="1"/>
</dbReference>
<dbReference type="STRING" id="262209.AWH69_03920"/>
<protein>
    <recommendedName>
        <fullName evidence="3">Sucrase ferredoxin</fullName>
    </recommendedName>
</protein>
<organism evidence="1 2">
    <name type="scientific">Janibacter melonis</name>
    <dbReference type="NCBI Taxonomy" id="262209"/>
    <lineage>
        <taxon>Bacteria</taxon>
        <taxon>Bacillati</taxon>
        <taxon>Actinomycetota</taxon>
        <taxon>Actinomycetes</taxon>
        <taxon>Micrococcales</taxon>
        <taxon>Intrasporangiaceae</taxon>
        <taxon>Janibacter</taxon>
    </lineage>
</organism>
<dbReference type="Proteomes" id="UP000076976">
    <property type="component" value="Unassembled WGS sequence"/>
</dbReference>
<name>A0A176QGT8_9MICO</name>
<dbReference type="RefSeq" id="WP_068271736.1">
    <property type="nucleotide sequence ID" value="NZ_LQZG01000001.1"/>
</dbReference>
<dbReference type="Pfam" id="PF06999">
    <property type="entry name" value="Suc_Fer-like"/>
    <property type="match status" value="1"/>
</dbReference>
<evidence type="ECO:0000313" key="1">
    <source>
        <dbReference type="EMBL" id="OAB88924.1"/>
    </source>
</evidence>
<dbReference type="EMBL" id="LQZG01000001">
    <property type="protein sequence ID" value="OAB88924.1"/>
    <property type="molecule type" value="Genomic_DNA"/>
</dbReference>
<reference evidence="1 2" key="1">
    <citation type="submission" date="2016-01" db="EMBL/GenBank/DDBJ databases">
        <title>Janibacter melonis strain CD11_4 genome sequencing and assembly.</title>
        <authorList>
            <person name="Nair G.R."/>
            <person name="Kaur G."/>
            <person name="Chander A.M."/>
            <person name="Mayilraj S."/>
        </authorList>
    </citation>
    <scope>NUCLEOTIDE SEQUENCE [LARGE SCALE GENOMIC DNA]</scope>
    <source>
        <strain evidence="1 2">CD11-4</strain>
    </source>
</reference>
<dbReference type="PANTHER" id="PTHR31902:SF22">
    <property type="entry name" value="SLL1203 PROTEIN"/>
    <property type="match status" value="1"/>
</dbReference>
<keyword evidence="2" id="KW-1185">Reference proteome</keyword>
<accession>A0A176QGT8</accession>
<dbReference type="SUPFAM" id="SSF52833">
    <property type="entry name" value="Thioredoxin-like"/>
    <property type="match status" value="1"/>
</dbReference>
<evidence type="ECO:0008006" key="3">
    <source>
        <dbReference type="Google" id="ProtNLM"/>
    </source>
</evidence>
<gene>
    <name evidence="1" type="ORF">AWH69_03920</name>
</gene>
<evidence type="ECO:0000313" key="2">
    <source>
        <dbReference type="Proteomes" id="UP000076976"/>
    </source>
</evidence>
<dbReference type="AlphaFoldDB" id="A0A176QGT8"/>